<comment type="caution">
    <text evidence="2">The sequence shown here is derived from an EMBL/GenBank/DDBJ whole genome shotgun (WGS) entry which is preliminary data.</text>
</comment>
<sequence length="209" mass="23689">MTHTDSALRDALFGLMAYRELTTFERLSSDARFSPRLADRAELARLAVAEFEHFEVVCAELVAAGRDPQEAMLPFVEVIDELHERTRPGDWHESLMKAYVLDSVVADVYRALGARIGDQADRVAQRIQELDAQATWLTERLRADLDNERLRSRLALWGRRLMGEALTRSRSLLATTVFGTLLSPQEEKELFAQLVRHHAQRMSALGLTA</sequence>
<dbReference type="InterPro" id="IPR012347">
    <property type="entry name" value="Ferritin-like"/>
</dbReference>
<evidence type="ECO:0000313" key="2">
    <source>
        <dbReference type="EMBL" id="MBG6085559.1"/>
    </source>
</evidence>
<accession>A0A931D6X2</accession>
<keyword evidence="3" id="KW-1185">Reference proteome</keyword>
<evidence type="ECO:0000313" key="3">
    <source>
        <dbReference type="Proteomes" id="UP000625033"/>
    </source>
</evidence>
<dbReference type="RefSeq" id="WP_196836733.1">
    <property type="nucleotide sequence ID" value="NZ_JADOTZ010000001.1"/>
</dbReference>
<dbReference type="Proteomes" id="UP000625033">
    <property type="component" value="Unassembled WGS sequence"/>
</dbReference>
<dbReference type="Gene3D" id="1.20.1260.10">
    <property type="match status" value="1"/>
</dbReference>
<dbReference type="Pfam" id="PF13794">
    <property type="entry name" value="MiaE_2"/>
    <property type="match status" value="1"/>
</dbReference>
<gene>
    <name evidence="2" type="ORF">IW252_002326</name>
</gene>
<dbReference type="AlphaFoldDB" id="A0A931D6X2"/>
<protein>
    <recommendedName>
        <fullName evidence="1">Ferritin-like domain-containing protein</fullName>
    </recommendedName>
</protein>
<organism evidence="2 3">
    <name type="scientific">Zhihengliuella flava</name>
    <dbReference type="NCBI Taxonomy" id="1285193"/>
    <lineage>
        <taxon>Bacteria</taxon>
        <taxon>Bacillati</taxon>
        <taxon>Actinomycetota</taxon>
        <taxon>Actinomycetes</taxon>
        <taxon>Micrococcales</taxon>
        <taxon>Micrococcaceae</taxon>
        <taxon>Zhihengliuella</taxon>
    </lineage>
</organism>
<feature type="domain" description="Ferritin-like" evidence="1">
    <location>
        <begin position="12"/>
        <end position="174"/>
    </location>
</feature>
<evidence type="ECO:0000259" key="1">
    <source>
        <dbReference type="Pfam" id="PF13794"/>
    </source>
</evidence>
<proteinExistence type="predicted"/>
<dbReference type="EMBL" id="JADOTZ010000001">
    <property type="protein sequence ID" value="MBG6085559.1"/>
    <property type="molecule type" value="Genomic_DNA"/>
</dbReference>
<name>A0A931D6X2_9MICC</name>
<reference evidence="2" key="1">
    <citation type="submission" date="2020-11" db="EMBL/GenBank/DDBJ databases">
        <title>Sequencing the genomes of 1000 actinobacteria strains.</title>
        <authorList>
            <person name="Klenk H.-P."/>
        </authorList>
    </citation>
    <scope>NUCLEOTIDE SEQUENCE</scope>
    <source>
        <strain evidence="2">DSM 26152</strain>
    </source>
</reference>
<dbReference type="InterPro" id="IPR059125">
    <property type="entry name" value="Ferritin_actino"/>
</dbReference>